<feature type="transmembrane region" description="Helical" evidence="8">
    <location>
        <begin position="168"/>
        <end position="193"/>
    </location>
</feature>
<comment type="caution">
    <text evidence="10">The sequence shown here is derived from an EMBL/GenBank/DDBJ whole genome shotgun (WGS) entry which is preliminary data.</text>
</comment>
<keyword evidence="7 8" id="KW-0472">Membrane</keyword>
<keyword evidence="3 10" id="KW-0328">Glycosyltransferase</keyword>
<keyword evidence="11" id="KW-1185">Reference proteome</keyword>
<dbReference type="PANTHER" id="PTHR33908:SF11">
    <property type="entry name" value="MEMBRANE PROTEIN"/>
    <property type="match status" value="1"/>
</dbReference>
<protein>
    <submittedName>
        <fullName evidence="10">Glycosyltransferase family 39 protein</fullName>
        <ecNumber evidence="10">2.4.-.-</ecNumber>
    </submittedName>
</protein>
<dbReference type="InterPro" id="IPR050297">
    <property type="entry name" value="LipidA_mod_glycosyltrf_83"/>
</dbReference>
<dbReference type="RefSeq" id="WP_354613675.1">
    <property type="nucleotide sequence ID" value="NZ_JBEXAE010000001.1"/>
</dbReference>
<evidence type="ECO:0000259" key="9">
    <source>
        <dbReference type="Pfam" id="PF13231"/>
    </source>
</evidence>
<keyword evidence="4 10" id="KW-0808">Transferase</keyword>
<dbReference type="Proteomes" id="UP001549799">
    <property type="component" value="Unassembled WGS sequence"/>
</dbReference>
<keyword evidence="5 8" id="KW-0812">Transmembrane</keyword>
<reference evidence="10 11" key="1">
    <citation type="submission" date="2024-07" db="EMBL/GenBank/DDBJ databases">
        <title>The genome sequence of type strain Sediminicola arcticus GDMCC 1.2805.</title>
        <authorList>
            <person name="Liu Y."/>
        </authorList>
    </citation>
    <scope>NUCLEOTIDE SEQUENCE [LARGE SCALE GENOMIC DNA]</scope>
    <source>
        <strain evidence="10 11">GDMCC 1.2805</strain>
    </source>
</reference>
<feature type="transmembrane region" description="Helical" evidence="8">
    <location>
        <begin position="308"/>
        <end position="327"/>
    </location>
</feature>
<dbReference type="GO" id="GO:0016757">
    <property type="term" value="F:glycosyltransferase activity"/>
    <property type="evidence" value="ECO:0007669"/>
    <property type="project" value="UniProtKB-KW"/>
</dbReference>
<evidence type="ECO:0000256" key="6">
    <source>
        <dbReference type="ARBA" id="ARBA00022989"/>
    </source>
</evidence>
<evidence type="ECO:0000256" key="2">
    <source>
        <dbReference type="ARBA" id="ARBA00022475"/>
    </source>
</evidence>
<dbReference type="EMBL" id="JBEXAE010000001">
    <property type="protein sequence ID" value="MET6989307.1"/>
    <property type="molecule type" value="Genomic_DNA"/>
</dbReference>
<comment type="subcellular location">
    <subcellularLocation>
        <location evidence="1">Cell membrane</location>
        <topology evidence="1">Multi-pass membrane protein</topology>
    </subcellularLocation>
</comment>
<feature type="domain" description="Glycosyltransferase RgtA/B/C/D-like" evidence="9">
    <location>
        <begin position="67"/>
        <end position="220"/>
    </location>
</feature>
<feature type="transmembrane region" description="Helical" evidence="8">
    <location>
        <begin position="205"/>
        <end position="227"/>
    </location>
</feature>
<dbReference type="EC" id="2.4.-.-" evidence="10"/>
<evidence type="ECO:0000256" key="8">
    <source>
        <dbReference type="SAM" id="Phobius"/>
    </source>
</evidence>
<accession>A0ABV2SQ89</accession>
<feature type="transmembrane region" description="Helical" evidence="8">
    <location>
        <begin position="253"/>
        <end position="272"/>
    </location>
</feature>
<evidence type="ECO:0000313" key="11">
    <source>
        <dbReference type="Proteomes" id="UP001549799"/>
    </source>
</evidence>
<name>A0ABV2SQ89_9FLAO</name>
<keyword evidence="2" id="KW-1003">Cell membrane</keyword>
<dbReference type="PANTHER" id="PTHR33908">
    <property type="entry name" value="MANNOSYLTRANSFERASE YKCB-RELATED"/>
    <property type="match status" value="1"/>
</dbReference>
<evidence type="ECO:0000256" key="7">
    <source>
        <dbReference type="ARBA" id="ARBA00023136"/>
    </source>
</evidence>
<evidence type="ECO:0000313" key="10">
    <source>
        <dbReference type="EMBL" id="MET6989307.1"/>
    </source>
</evidence>
<evidence type="ECO:0000256" key="3">
    <source>
        <dbReference type="ARBA" id="ARBA00022676"/>
    </source>
</evidence>
<organism evidence="10 11">
    <name type="scientific">Sediminicola arcticus</name>
    <dbReference type="NCBI Taxonomy" id="1574308"/>
    <lineage>
        <taxon>Bacteria</taxon>
        <taxon>Pseudomonadati</taxon>
        <taxon>Bacteroidota</taxon>
        <taxon>Flavobacteriia</taxon>
        <taxon>Flavobacteriales</taxon>
        <taxon>Flavobacteriaceae</taxon>
        <taxon>Sediminicola</taxon>
    </lineage>
</organism>
<dbReference type="InterPro" id="IPR038731">
    <property type="entry name" value="RgtA/B/C-like"/>
</dbReference>
<feature type="transmembrane region" description="Helical" evidence="8">
    <location>
        <begin position="284"/>
        <end position="302"/>
    </location>
</feature>
<evidence type="ECO:0000256" key="1">
    <source>
        <dbReference type="ARBA" id="ARBA00004651"/>
    </source>
</evidence>
<evidence type="ECO:0000256" key="4">
    <source>
        <dbReference type="ARBA" id="ARBA00022679"/>
    </source>
</evidence>
<feature type="transmembrane region" description="Helical" evidence="8">
    <location>
        <begin position="117"/>
        <end position="137"/>
    </location>
</feature>
<keyword evidence="6 8" id="KW-1133">Transmembrane helix</keyword>
<evidence type="ECO:0000256" key="5">
    <source>
        <dbReference type="ARBA" id="ARBA00022692"/>
    </source>
</evidence>
<feature type="transmembrane region" description="Helical" evidence="8">
    <location>
        <begin position="66"/>
        <end position="82"/>
    </location>
</feature>
<gene>
    <name evidence="10" type="ORF">ABXZ36_01440</name>
</gene>
<proteinExistence type="predicted"/>
<sequence>MVFDFRKTNFYGLKSRTVFLFLFLLAFFIRAPFFFRDYIDRDESTFILMGQSWVEGHLPYTELWDLKPPITFLFFAGIIYAFGKSFIAIRIFGTLVVAITSFFTFKIGKDVGGNKLGIWTAIACTVLQSLFGSLQGVMSEHLSVAFLMPAIFIILKCNKYYWYSLAGILMGLTVMTKLNLAYAILVLGLFLLYRSFAEKKLKQGILNLVFLALGAVFVILLTVLPYYQNDLTALWWQSVILAPLEYASANRGSLLDVLPTCLIIIGFFLWAWKKKYLDFKNRNIQLLFIIVVGILFSFVRGGKINGHYLIQIYPVMLLLVGLVFRAVPSMNRFKWNPYYALILLLVPIESYLEYYAIIKHKAEKGTFFNGEGIEVPQYITDNHLDTSNILFLEYHIGYWLLDKKPLTKISTHPSNICKVEMFPYSGTTRKTAMAEIKFLLEEIQPTLVITRDKKNFFAKENVSENAFTRKYLNQHYRIIKVIDHAEIRQRLK</sequence>
<feature type="transmembrane region" description="Helical" evidence="8">
    <location>
        <begin position="339"/>
        <end position="357"/>
    </location>
</feature>
<dbReference type="Pfam" id="PF13231">
    <property type="entry name" value="PMT_2"/>
    <property type="match status" value="1"/>
</dbReference>